<name>A0A418VMR2_9PROT</name>
<evidence type="ECO:0000259" key="2">
    <source>
        <dbReference type="Pfam" id="PF07883"/>
    </source>
</evidence>
<sequence length="217" mass="23351">MRLYVTWTFVEAVVLFAKTLTVQSRNNMKSVSVTRLLGGIAVAALLTLSVGARAHETGHDDDHHDGHQGAQVAQGGLTATSTLLLETSVHGDGVPITYPKGTPFVTVRITEVPPGVIIPKHRHQIPLIVYMLEGDLTLHIDNGTVRVAKQGEAFIEAWNWHYGQNATDKTVRLLAVYPGEVGTPLSIRPPAEPTPVSQTPAQQQTPAQTPAPQTPAQ</sequence>
<feature type="compositionally biased region" description="Low complexity" evidence="1">
    <location>
        <begin position="198"/>
        <end position="217"/>
    </location>
</feature>
<evidence type="ECO:0000256" key="1">
    <source>
        <dbReference type="SAM" id="MobiDB-lite"/>
    </source>
</evidence>
<dbReference type="Proteomes" id="UP000283458">
    <property type="component" value="Unassembled WGS sequence"/>
</dbReference>
<evidence type="ECO:0000313" key="3">
    <source>
        <dbReference type="EMBL" id="RJF77463.1"/>
    </source>
</evidence>
<protein>
    <submittedName>
        <fullName evidence="3">Cupin domain-containing protein</fullName>
    </submittedName>
</protein>
<comment type="caution">
    <text evidence="3">The sequence shown here is derived from an EMBL/GenBank/DDBJ whole genome shotgun (WGS) entry which is preliminary data.</text>
</comment>
<dbReference type="InterPro" id="IPR014710">
    <property type="entry name" value="RmlC-like_jellyroll"/>
</dbReference>
<dbReference type="AlphaFoldDB" id="A0A418VMR2"/>
<organism evidence="3 4">
    <name type="scientific">Azospirillum cavernae</name>
    <dbReference type="NCBI Taxonomy" id="2320860"/>
    <lineage>
        <taxon>Bacteria</taxon>
        <taxon>Pseudomonadati</taxon>
        <taxon>Pseudomonadota</taxon>
        <taxon>Alphaproteobacteria</taxon>
        <taxon>Rhodospirillales</taxon>
        <taxon>Azospirillaceae</taxon>
        <taxon>Azospirillum</taxon>
    </lineage>
</organism>
<dbReference type="InterPro" id="IPR013096">
    <property type="entry name" value="Cupin_2"/>
</dbReference>
<dbReference type="SUPFAM" id="SSF51182">
    <property type="entry name" value="RmlC-like cupins"/>
    <property type="match status" value="1"/>
</dbReference>
<dbReference type="Pfam" id="PF07883">
    <property type="entry name" value="Cupin_2"/>
    <property type="match status" value="1"/>
</dbReference>
<dbReference type="CDD" id="cd02236">
    <property type="entry name" value="cupin_CV2614-like"/>
    <property type="match status" value="1"/>
</dbReference>
<dbReference type="PANTHER" id="PTHR36156:SF2">
    <property type="entry name" value="CUPIN TYPE-2 DOMAIN-CONTAINING PROTEIN"/>
    <property type="match status" value="1"/>
</dbReference>
<proteinExistence type="predicted"/>
<dbReference type="InterPro" id="IPR047142">
    <property type="entry name" value="OryJ/VirC-like"/>
</dbReference>
<dbReference type="Gene3D" id="2.60.120.10">
    <property type="entry name" value="Jelly Rolls"/>
    <property type="match status" value="1"/>
</dbReference>
<feature type="region of interest" description="Disordered" evidence="1">
    <location>
        <begin position="184"/>
        <end position="217"/>
    </location>
</feature>
<dbReference type="PANTHER" id="PTHR36156">
    <property type="entry name" value="SLR2101 PROTEIN"/>
    <property type="match status" value="1"/>
</dbReference>
<dbReference type="InterPro" id="IPR011051">
    <property type="entry name" value="RmlC_Cupin_sf"/>
</dbReference>
<reference evidence="3 4" key="1">
    <citation type="submission" date="2018-09" db="EMBL/GenBank/DDBJ databases">
        <authorList>
            <person name="Zhu H."/>
        </authorList>
    </citation>
    <scope>NUCLEOTIDE SEQUENCE [LARGE SCALE GENOMIC DNA]</scope>
    <source>
        <strain evidence="3 4">K2W22B-5</strain>
    </source>
</reference>
<dbReference type="EMBL" id="QYUL01000005">
    <property type="protein sequence ID" value="RJF77463.1"/>
    <property type="molecule type" value="Genomic_DNA"/>
</dbReference>
<feature type="domain" description="Cupin type-2" evidence="2">
    <location>
        <begin position="109"/>
        <end position="177"/>
    </location>
</feature>
<keyword evidence="4" id="KW-1185">Reference proteome</keyword>
<accession>A0A418VMR2</accession>
<gene>
    <name evidence="3" type="ORF">D3877_27145</name>
</gene>
<evidence type="ECO:0000313" key="4">
    <source>
        <dbReference type="Proteomes" id="UP000283458"/>
    </source>
</evidence>